<evidence type="ECO:0000313" key="2">
    <source>
        <dbReference type="Proteomes" id="UP000000496"/>
    </source>
</evidence>
<keyword evidence="2" id="KW-1185">Reference proteome</keyword>
<protein>
    <submittedName>
        <fullName evidence="1">Uncharacterized protein</fullName>
    </submittedName>
</protein>
<evidence type="ECO:0000313" key="1">
    <source>
        <dbReference type="EMBL" id="CCB90201.1"/>
    </source>
</evidence>
<dbReference type="KEGG" id="sng:SNE_A23240"/>
<dbReference type="EMBL" id="FR872582">
    <property type="protein sequence ID" value="CCB90201.1"/>
    <property type="molecule type" value="Genomic_DNA"/>
</dbReference>
<accession>F8L4F0</accession>
<reference key="1">
    <citation type="journal article" date="2011" name="Mol. Biol. Evol.">
        <title>Unity in variety -- the pan-genome of the Chlamydiae.</title>
        <authorList>
            <person name="Collingro A."/>
            <person name="Tischler P."/>
            <person name="Weinmaier T."/>
            <person name="Penz T."/>
            <person name="Heinz E."/>
            <person name="Brunham R.C."/>
            <person name="Read T.D."/>
            <person name="Bavoil P.M."/>
            <person name="Sachse K."/>
            <person name="Kahane S."/>
            <person name="Friedman M.G."/>
            <person name="Rattei T."/>
            <person name="Myers G.S.A."/>
            <person name="Horn M."/>
        </authorList>
    </citation>
    <scope>NUCLEOTIDE SEQUENCE</scope>
    <source>
        <strain>Z</strain>
    </source>
</reference>
<name>F8L4F0_SIMNZ</name>
<organism evidence="1 2">
    <name type="scientific">Simkania negevensis (strain ATCC VR-1471 / DSM 27360 / Z)</name>
    <dbReference type="NCBI Taxonomy" id="331113"/>
    <lineage>
        <taxon>Bacteria</taxon>
        <taxon>Pseudomonadati</taxon>
        <taxon>Chlamydiota</taxon>
        <taxon>Chlamydiia</taxon>
        <taxon>Parachlamydiales</taxon>
        <taxon>Simkaniaceae</taxon>
        <taxon>Simkania</taxon>
    </lineage>
</organism>
<gene>
    <name evidence="1" type="ordered locus">SNE_A23240</name>
</gene>
<dbReference type="Proteomes" id="UP000000496">
    <property type="component" value="Chromosome gsn.131"/>
</dbReference>
<proteinExistence type="predicted"/>
<dbReference type="HOGENOM" id="CLU_3405468_0_0_0"/>
<dbReference type="AlphaFoldDB" id="F8L4F0"/>
<reference evidence="1 2" key="2">
    <citation type="journal article" date="2011" name="Mol. Biol. Evol.">
        <title>Unity in variety--the pan-genome of the Chlamydiae.</title>
        <authorList>
            <person name="Collingro A."/>
            <person name="Tischler P."/>
            <person name="Weinmaier T."/>
            <person name="Penz T."/>
            <person name="Heinz E."/>
            <person name="Brunham R.C."/>
            <person name="Read T.D."/>
            <person name="Bavoil P.M."/>
            <person name="Sachse K."/>
            <person name="Kahane S."/>
            <person name="Friedman M.G."/>
            <person name="Rattei T."/>
            <person name="Myers G.S."/>
            <person name="Horn M."/>
        </authorList>
    </citation>
    <scope>NUCLEOTIDE SEQUENCE [LARGE SCALE GENOMIC DNA]</scope>
    <source>
        <strain evidence="2">ATCC VR-1471 / Z</strain>
    </source>
</reference>
<sequence>MTFVLILFLRRNLVWEKDTERPTALQAVGL</sequence>